<comment type="caution">
    <text evidence="8">The sequence shown here is derived from an EMBL/GenBank/DDBJ whole genome shotgun (WGS) entry which is preliminary data.</text>
</comment>
<evidence type="ECO:0000256" key="3">
    <source>
        <dbReference type="ARBA" id="ARBA00022898"/>
    </source>
</evidence>
<dbReference type="GO" id="GO:0003941">
    <property type="term" value="F:L-serine ammonia-lyase activity"/>
    <property type="evidence" value="ECO:0007669"/>
    <property type="project" value="TreeGrafter"/>
</dbReference>
<evidence type="ECO:0000256" key="1">
    <source>
        <dbReference type="ARBA" id="ARBA00001933"/>
    </source>
</evidence>
<proteinExistence type="inferred from homology"/>
<keyword evidence="3" id="KW-0663">Pyridoxal phosphate</keyword>
<dbReference type="SUPFAM" id="SSF53686">
    <property type="entry name" value="Tryptophan synthase beta subunit-like PLP-dependent enzymes"/>
    <property type="match status" value="1"/>
</dbReference>
<evidence type="ECO:0000259" key="7">
    <source>
        <dbReference type="Pfam" id="PF00291"/>
    </source>
</evidence>
<dbReference type="FunFam" id="3.40.50.1100:FF:000007">
    <property type="entry name" value="L-threonine dehydratase catabolic TdcB"/>
    <property type="match status" value="1"/>
</dbReference>
<reference evidence="8" key="1">
    <citation type="journal article" date="2023" name="IScience">
        <title>Live-bearing cockroach genome reveals convergent evolutionary mechanisms linked to viviparity in insects and beyond.</title>
        <authorList>
            <person name="Fouks B."/>
            <person name="Harrison M.C."/>
            <person name="Mikhailova A.A."/>
            <person name="Marchal E."/>
            <person name="English S."/>
            <person name="Carruthers M."/>
            <person name="Jennings E.C."/>
            <person name="Chiamaka E.L."/>
            <person name="Frigard R.A."/>
            <person name="Pippel M."/>
            <person name="Attardo G.M."/>
            <person name="Benoit J.B."/>
            <person name="Bornberg-Bauer E."/>
            <person name="Tobe S.S."/>
        </authorList>
    </citation>
    <scope>NUCLEOTIDE SEQUENCE</scope>
    <source>
        <strain evidence="8">Stay&amp;Tobe</strain>
    </source>
</reference>
<dbReference type="InterPro" id="IPR044561">
    <property type="entry name" value="ACT_ThrD-II-like"/>
</dbReference>
<evidence type="ECO:0000313" key="8">
    <source>
        <dbReference type="EMBL" id="KAJ9574710.1"/>
    </source>
</evidence>
<dbReference type="AlphaFoldDB" id="A0AAD7Z6M8"/>
<dbReference type="Pfam" id="PF00291">
    <property type="entry name" value="PALP"/>
    <property type="match status" value="1"/>
</dbReference>
<dbReference type="GO" id="GO:0009097">
    <property type="term" value="P:isoleucine biosynthetic process"/>
    <property type="evidence" value="ECO:0007669"/>
    <property type="project" value="TreeGrafter"/>
</dbReference>
<dbReference type="GO" id="GO:0006567">
    <property type="term" value="P:L-threonine catabolic process"/>
    <property type="evidence" value="ECO:0007669"/>
    <property type="project" value="TreeGrafter"/>
</dbReference>
<dbReference type="Gene3D" id="3.40.50.1100">
    <property type="match status" value="2"/>
</dbReference>
<dbReference type="CDD" id="cd01562">
    <property type="entry name" value="Thr-dehyd"/>
    <property type="match status" value="1"/>
</dbReference>
<name>A0AAD7Z6M8_DIPPU</name>
<feature type="domain" description="Tryptophan synthase beta chain-like PALP" evidence="7">
    <location>
        <begin position="32"/>
        <end position="323"/>
    </location>
</feature>
<accession>A0AAD7Z6M8</accession>
<dbReference type="PANTHER" id="PTHR48078:SF19">
    <property type="entry name" value="ACT DOMAIN-CONTAINING PROTEIN"/>
    <property type="match status" value="1"/>
</dbReference>
<dbReference type="CDD" id="cd04886">
    <property type="entry name" value="ACT_ThrD-II-like"/>
    <property type="match status" value="1"/>
</dbReference>
<sequence length="428" mass="46147">MQLQDITDPNCDPDNPRVVTCDEVVSAYSIIKDNIIRTPCTISRLGCQLNTELYFKKEFMQYTGNFKERGANHAIIRMKERNPGVAGAVSASAGNHASAMAYHGKCLGVPVVVVMPETAPMMKRKLCEDLGAKVILYGTTLSDCKKYGLNYAMRNGMEYINGYDHVDILAGAGTISMEILEDVPDVDVIICPIGGGGLLAGICAYAKGNCDRQPIVIGVETDKCPGFTQAMNAGKPSPAETLPTLAEGLAVPVVGYNSYATAAPLVDQVVVVEEKWVMLAILYLIEYEKAVVEGAGAVGLAAILSGKLDDVVQNKKVVVVLSGGNIDVTVLSRVIERALAADGRLIEMAVTIQDKPTQLPELLKEIAAIGANVVHLEENRAFILSQVWNVEVRLRCEVLGKDMINTLQEKMNAKYGSNFRILENAAIV</sequence>
<evidence type="ECO:0000256" key="4">
    <source>
        <dbReference type="ARBA" id="ARBA00023239"/>
    </source>
</evidence>
<dbReference type="InterPro" id="IPR050147">
    <property type="entry name" value="Ser/Thr_Dehydratase"/>
</dbReference>
<dbReference type="PANTHER" id="PTHR48078">
    <property type="entry name" value="THREONINE DEHYDRATASE, MITOCHONDRIAL-RELATED"/>
    <property type="match status" value="1"/>
</dbReference>
<evidence type="ECO:0000313" key="9">
    <source>
        <dbReference type="Proteomes" id="UP001233999"/>
    </source>
</evidence>
<dbReference type="InterPro" id="IPR001926">
    <property type="entry name" value="TrpB-like_PALP"/>
</dbReference>
<evidence type="ECO:0000256" key="5">
    <source>
        <dbReference type="ARBA" id="ARBA00041766"/>
    </source>
</evidence>
<protein>
    <recommendedName>
        <fullName evidence="5">L-serine deaminase</fullName>
    </recommendedName>
    <alternativeName>
        <fullName evidence="6">L-threonine dehydratase</fullName>
    </alternativeName>
</protein>
<organism evidence="8 9">
    <name type="scientific">Diploptera punctata</name>
    <name type="common">Pacific beetle cockroach</name>
    <dbReference type="NCBI Taxonomy" id="6984"/>
    <lineage>
        <taxon>Eukaryota</taxon>
        <taxon>Metazoa</taxon>
        <taxon>Ecdysozoa</taxon>
        <taxon>Arthropoda</taxon>
        <taxon>Hexapoda</taxon>
        <taxon>Insecta</taxon>
        <taxon>Pterygota</taxon>
        <taxon>Neoptera</taxon>
        <taxon>Polyneoptera</taxon>
        <taxon>Dictyoptera</taxon>
        <taxon>Blattodea</taxon>
        <taxon>Blaberoidea</taxon>
        <taxon>Blaberidae</taxon>
        <taxon>Diplopterinae</taxon>
        <taxon>Diploptera</taxon>
    </lineage>
</organism>
<dbReference type="InterPro" id="IPR036052">
    <property type="entry name" value="TrpB-like_PALP_sf"/>
</dbReference>
<gene>
    <name evidence="8" type="ORF">L9F63_008123</name>
</gene>
<dbReference type="GO" id="GO:0006565">
    <property type="term" value="P:L-serine catabolic process"/>
    <property type="evidence" value="ECO:0007669"/>
    <property type="project" value="TreeGrafter"/>
</dbReference>
<keyword evidence="9" id="KW-1185">Reference proteome</keyword>
<evidence type="ECO:0000256" key="6">
    <source>
        <dbReference type="ARBA" id="ARBA00042605"/>
    </source>
</evidence>
<comment type="similarity">
    <text evidence="2">Belongs to the serine/threonine dehydratase family.</text>
</comment>
<dbReference type="Proteomes" id="UP001233999">
    <property type="component" value="Unassembled WGS sequence"/>
</dbReference>
<keyword evidence="4" id="KW-0456">Lyase</keyword>
<dbReference type="GO" id="GO:0004794">
    <property type="term" value="F:threonine deaminase activity"/>
    <property type="evidence" value="ECO:0007669"/>
    <property type="project" value="TreeGrafter"/>
</dbReference>
<dbReference type="EMBL" id="JASPKZ010010267">
    <property type="protein sequence ID" value="KAJ9574710.1"/>
    <property type="molecule type" value="Genomic_DNA"/>
</dbReference>
<comment type="cofactor">
    <cofactor evidence="1">
        <name>pyridoxal 5'-phosphate</name>
        <dbReference type="ChEBI" id="CHEBI:597326"/>
    </cofactor>
</comment>
<reference evidence="8" key="2">
    <citation type="submission" date="2023-05" db="EMBL/GenBank/DDBJ databases">
        <authorList>
            <person name="Fouks B."/>
        </authorList>
    </citation>
    <scope>NUCLEOTIDE SEQUENCE</scope>
    <source>
        <strain evidence="8">Stay&amp;Tobe</strain>
        <tissue evidence="8">Testes</tissue>
    </source>
</reference>
<evidence type="ECO:0000256" key="2">
    <source>
        <dbReference type="ARBA" id="ARBA00010869"/>
    </source>
</evidence>